<feature type="non-terminal residue" evidence="2">
    <location>
        <position position="1"/>
    </location>
</feature>
<keyword evidence="1" id="KW-0812">Transmembrane</keyword>
<proteinExistence type="predicted"/>
<dbReference type="EMBL" id="CAJNOO010008894">
    <property type="protein sequence ID" value="CAF1487079.1"/>
    <property type="molecule type" value="Genomic_DNA"/>
</dbReference>
<dbReference type="Proteomes" id="UP000663882">
    <property type="component" value="Unassembled WGS sequence"/>
</dbReference>
<comment type="caution">
    <text evidence="2">The sequence shown here is derived from an EMBL/GenBank/DDBJ whole genome shotgun (WGS) entry which is preliminary data.</text>
</comment>
<dbReference type="AlphaFoldDB" id="A0A815S7C6"/>
<sequence>MKVENRIKNYGVQNSTMDDVFLKITKDTKDENDSGSTSVNIEHIDEQCRYVFDEREFFHGWRYYLSQLHGLTVKTLLVRYRRWGLTLILLLLPIVYNLLSNIISRSQNASGTFKMETNLLNPQTILYKVDPLMENYFQAAIRPKSNDLVLE</sequence>
<protein>
    <submittedName>
        <fullName evidence="2">Uncharacterized protein</fullName>
    </submittedName>
</protein>
<evidence type="ECO:0000256" key="1">
    <source>
        <dbReference type="SAM" id="Phobius"/>
    </source>
</evidence>
<keyword evidence="1" id="KW-0472">Membrane</keyword>
<feature type="transmembrane region" description="Helical" evidence="1">
    <location>
        <begin position="83"/>
        <end position="99"/>
    </location>
</feature>
<organism evidence="2 3">
    <name type="scientific">Rotaria sordida</name>
    <dbReference type="NCBI Taxonomy" id="392033"/>
    <lineage>
        <taxon>Eukaryota</taxon>
        <taxon>Metazoa</taxon>
        <taxon>Spiralia</taxon>
        <taxon>Gnathifera</taxon>
        <taxon>Rotifera</taxon>
        <taxon>Eurotatoria</taxon>
        <taxon>Bdelloidea</taxon>
        <taxon>Philodinida</taxon>
        <taxon>Philodinidae</taxon>
        <taxon>Rotaria</taxon>
    </lineage>
</organism>
<name>A0A815S7C6_9BILA</name>
<accession>A0A815S7C6</accession>
<reference evidence="2" key="1">
    <citation type="submission" date="2021-02" db="EMBL/GenBank/DDBJ databases">
        <authorList>
            <person name="Nowell W R."/>
        </authorList>
    </citation>
    <scope>NUCLEOTIDE SEQUENCE</scope>
</reference>
<dbReference type="OrthoDB" id="10341356at2759"/>
<evidence type="ECO:0000313" key="3">
    <source>
        <dbReference type="Proteomes" id="UP000663882"/>
    </source>
</evidence>
<keyword evidence="1" id="KW-1133">Transmembrane helix</keyword>
<gene>
    <name evidence="2" type="ORF">RFH988_LOCUS38245</name>
</gene>
<evidence type="ECO:0000313" key="2">
    <source>
        <dbReference type="EMBL" id="CAF1487079.1"/>
    </source>
</evidence>